<feature type="region of interest" description="Disordered" evidence="1">
    <location>
        <begin position="1"/>
        <end position="21"/>
    </location>
</feature>
<organism evidence="2 3">
    <name type="scientific">Intestinimonas butyriciproducens</name>
    <dbReference type="NCBI Taxonomy" id="1297617"/>
    <lineage>
        <taxon>Bacteria</taxon>
        <taxon>Bacillati</taxon>
        <taxon>Bacillota</taxon>
        <taxon>Clostridia</taxon>
        <taxon>Eubacteriales</taxon>
        <taxon>Intestinimonas</taxon>
    </lineage>
</organism>
<name>A0A0S2VZY5_9FIRM</name>
<dbReference type="AlphaFoldDB" id="A0A0S2VZY5"/>
<reference evidence="2 3" key="1">
    <citation type="journal article" date="2015" name="Nat. Commun.">
        <title>Production of butyrate from lysine and the Amadori product fructoselysine by a human gut commensal.</title>
        <authorList>
            <person name="Bui T.P."/>
            <person name="Ritari J."/>
            <person name="Boeren S."/>
            <person name="de Waard P."/>
            <person name="Plugge C.M."/>
            <person name="de Vos W.M."/>
        </authorList>
    </citation>
    <scope>NUCLEOTIDE SEQUENCE [LARGE SCALE GENOMIC DNA]</scope>
    <source>
        <strain evidence="2 3">AF211</strain>
    </source>
</reference>
<dbReference type="EMBL" id="CP011307">
    <property type="protein sequence ID" value="ALP92661.1"/>
    <property type="molecule type" value="Genomic_DNA"/>
</dbReference>
<evidence type="ECO:0000313" key="2">
    <source>
        <dbReference type="EMBL" id="ALP92661.1"/>
    </source>
</evidence>
<protein>
    <submittedName>
        <fullName evidence="2">Uncharacterized protein</fullName>
    </submittedName>
</protein>
<proteinExistence type="predicted"/>
<dbReference type="STRING" id="1297617.IB211_00265"/>
<evidence type="ECO:0000256" key="1">
    <source>
        <dbReference type="SAM" id="MobiDB-lite"/>
    </source>
</evidence>
<sequence length="117" mass="12098">MGEGEDGAASSGAPEDEGVGEAGVVDEAAGVRVLDGSPDVQADSASTRASISGNSLADLMFMFLYPFCGRVELTPPIVSFRAAAVNRKSVREAGPKPKGAEGGQGFFVYNFVFFLFA</sequence>
<dbReference type="Proteomes" id="UP000064844">
    <property type="component" value="Chromosome"/>
</dbReference>
<gene>
    <name evidence="2" type="ORF">IB211_00265</name>
</gene>
<dbReference type="KEGG" id="ibu:IB211_00265"/>
<evidence type="ECO:0000313" key="3">
    <source>
        <dbReference type="Proteomes" id="UP000064844"/>
    </source>
</evidence>
<keyword evidence="3" id="KW-1185">Reference proteome</keyword>
<accession>A0A0S2VZY5</accession>
<reference evidence="3" key="2">
    <citation type="submission" date="2015-04" db="EMBL/GenBank/DDBJ databases">
        <title>A butyrogenic pathway from the amino acid lysine in a human gut commensal.</title>
        <authorList>
            <person name="de Vos W.M."/>
            <person name="Bui N.T.P."/>
            <person name="Plugge C.M."/>
            <person name="Ritari J."/>
        </authorList>
    </citation>
    <scope>NUCLEOTIDE SEQUENCE [LARGE SCALE GENOMIC DNA]</scope>
    <source>
        <strain evidence="3">AF211</strain>
    </source>
</reference>